<evidence type="ECO:0008006" key="4">
    <source>
        <dbReference type="Google" id="ProtNLM"/>
    </source>
</evidence>
<dbReference type="PANTHER" id="PTHR35519">
    <property type="entry name" value="MEMBRANE PROTEINS"/>
    <property type="match status" value="1"/>
</dbReference>
<evidence type="ECO:0000256" key="1">
    <source>
        <dbReference type="SAM" id="Phobius"/>
    </source>
</evidence>
<dbReference type="InterPro" id="IPR025187">
    <property type="entry name" value="DUF4112"/>
</dbReference>
<dbReference type="EMBL" id="LCBF01000012">
    <property type="protein sequence ID" value="KKS07126.1"/>
    <property type="molecule type" value="Genomic_DNA"/>
</dbReference>
<reference evidence="2 3" key="1">
    <citation type="journal article" date="2015" name="Nature">
        <title>rRNA introns, odd ribosomes, and small enigmatic genomes across a large radiation of phyla.</title>
        <authorList>
            <person name="Brown C.T."/>
            <person name="Hug L.A."/>
            <person name="Thomas B.C."/>
            <person name="Sharon I."/>
            <person name="Castelle C.J."/>
            <person name="Singh A."/>
            <person name="Wilkins M.J."/>
            <person name="Williams K.H."/>
            <person name="Banfield J.F."/>
        </authorList>
    </citation>
    <scope>NUCLEOTIDE SEQUENCE [LARGE SCALE GENOMIC DNA]</scope>
</reference>
<dbReference type="Proteomes" id="UP000034544">
    <property type="component" value="Unassembled WGS sequence"/>
</dbReference>
<dbReference type="Pfam" id="PF13430">
    <property type="entry name" value="DUF4112"/>
    <property type="match status" value="1"/>
</dbReference>
<accession>A0A0G0YC13</accession>
<sequence>MKNHLRTASYIADLLDNKFKVLGFRFGIDPILGLIPGGGDLVSLALSSYIVWIGIKAELPKKKIVEMVRNTALDFVVGLVPLLGDAVDFTFKPNLINLEILRQHLEKDVMEGEVVETSTEQHQTE</sequence>
<gene>
    <name evidence="2" type="ORF">UU59_C0012G0002</name>
</gene>
<keyword evidence="1" id="KW-0472">Membrane</keyword>
<organism evidence="2 3">
    <name type="scientific">candidate division WWE3 bacterium GW2011_GWE1_41_27</name>
    <dbReference type="NCBI Taxonomy" id="1619131"/>
    <lineage>
        <taxon>Bacteria</taxon>
        <taxon>Katanobacteria</taxon>
    </lineage>
</organism>
<comment type="caution">
    <text evidence="2">The sequence shown here is derived from an EMBL/GenBank/DDBJ whole genome shotgun (WGS) entry which is preliminary data.</text>
</comment>
<keyword evidence="1" id="KW-1133">Transmembrane helix</keyword>
<protein>
    <recommendedName>
        <fullName evidence="4">DUF4112 domain-containing protein</fullName>
    </recommendedName>
</protein>
<feature type="transmembrane region" description="Helical" evidence="1">
    <location>
        <begin position="31"/>
        <end position="55"/>
    </location>
</feature>
<dbReference type="PATRIC" id="fig|1619131.3.peg.321"/>
<dbReference type="PANTHER" id="PTHR35519:SF2">
    <property type="entry name" value="PH DOMAIN PROTEIN"/>
    <property type="match status" value="1"/>
</dbReference>
<evidence type="ECO:0000313" key="3">
    <source>
        <dbReference type="Proteomes" id="UP000034544"/>
    </source>
</evidence>
<proteinExistence type="predicted"/>
<evidence type="ECO:0000313" key="2">
    <source>
        <dbReference type="EMBL" id="KKS07126.1"/>
    </source>
</evidence>
<dbReference type="AlphaFoldDB" id="A0A0G0YC13"/>
<keyword evidence="1" id="KW-0812">Transmembrane</keyword>
<name>A0A0G0YC13_UNCKA</name>